<name>A0A2H1YIU6_9FLAO</name>
<evidence type="ECO:0000313" key="3">
    <source>
        <dbReference type="Proteomes" id="UP000234211"/>
    </source>
</evidence>
<evidence type="ECO:0000256" key="1">
    <source>
        <dbReference type="SAM" id="SignalP"/>
    </source>
</evidence>
<gene>
    <name evidence="2" type="ORF">TNO020_440085</name>
</gene>
<keyword evidence="3" id="KW-1185">Reference proteome</keyword>
<feature type="chain" id="PRO_5013561047" description="Transmembrane protein" evidence="1">
    <location>
        <begin position="30"/>
        <end position="111"/>
    </location>
</feature>
<keyword evidence="1" id="KW-0732">Signal</keyword>
<dbReference type="AlphaFoldDB" id="A0A2H1YIU6"/>
<proteinExistence type="predicted"/>
<sequence>MVVKQHSFLSKITAIFLVFLLMLPSIVKASHHHENDQHHDCKEKLTHLHESVNDHCDVCYFAFSSFNFSSNIFTEAVTFTANKIVIENYKSITLSFCYSSIKRLRAPPTIS</sequence>
<protein>
    <recommendedName>
        <fullName evidence="4">Transmembrane protein</fullName>
    </recommendedName>
</protein>
<accession>A0A2H1YIU6</accession>
<dbReference type="EMBL" id="OENF01000039">
    <property type="protein sequence ID" value="SOS75311.1"/>
    <property type="molecule type" value="Genomic_DNA"/>
</dbReference>
<feature type="signal peptide" evidence="1">
    <location>
        <begin position="1"/>
        <end position="29"/>
    </location>
</feature>
<evidence type="ECO:0000313" key="2">
    <source>
        <dbReference type="EMBL" id="SOS75311.1"/>
    </source>
</evidence>
<reference evidence="3" key="1">
    <citation type="submission" date="2017-11" db="EMBL/GenBank/DDBJ databases">
        <authorList>
            <person name="Duchaud E."/>
        </authorList>
    </citation>
    <scope>NUCLEOTIDE SEQUENCE [LARGE SCALE GENOMIC DNA]</scope>
    <source>
        <strain evidence="3">Tenacibaculum sp. TNO020</strain>
    </source>
</reference>
<organism evidence="2 3">
    <name type="scientific">Tenacibaculum piscium</name>
    <dbReference type="NCBI Taxonomy" id="1458515"/>
    <lineage>
        <taxon>Bacteria</taxon>
        <taxon>Pseudomonadati</taxon>
        <taxon>Bacteroidota</taxon>
        <taxon>Flavobacteriia</taxon>
        <taxon>Flavobacteriales</taxon>
        <taxon>Flavobacteriaceae</taxon>
        <taxon>Tenacibaculum</taxon>
    </lineage>
</organism>
<evidence type="ECO:0008006" key="4">
    <source>
        <dbReference type="Google" id="ProtNLM"/>
    </source>
</evidence>
<dbReference type="Proteomes" id="UP000234211">
    <property type="component" value="Unassembled WGS sequence"/>
</dbReference>